<dbReference type="SUPFAM" id="SSF53098">
    <property type="entry name" value="Ribonuclease H-like"/>
    <property type="match status" value="1"/>
</dbReference>
<dbReference type="SMART" id="SM00479">
    <property type="entry name" value="EXOIII"/>
    <property type="match status" value="1"/>
</dbReference>
<gene>
    <name evidence="4" type="ORF">GBK04_01035</name>
</gene>
<dbReference type="RefSeq" id="WP_152756107.1">
    <property type="nucleotide sequence ID" value="NZ_WHLY01000002.1"/>
</dbReference>
<dbReference type="FunFam" id="3.30.420.10:FF:000045">
    <property type="entry name" value="3'-5' exonuclease DinG"/>
    <property type="match status" value="1"/>
</dbReference>
<dbReference type="AlphaFoldDB" id="A0A7C9F4D5"/>
<evidence type="ECO:0000256" key="1">
    <source>
        <dbReference type="ARBA" id="ARBA00025483"/>
    </source>
</evidence>
<dbReference type="GO" id="GO:0008408">
    <property type="term" value="F:3'-5' exonuclease activity"/>
    <property type="evidence" value="ECO:0007669"/>
    <property type="project" value="TreeGrafter"/>
</dbReference>
<dbReference type="InterPro" id="IPR006054">
    <property type="entry name" value="DnaQ"/>
</dbReference>
<accession>A0A7C9F4D5</accession>
<dbReference type="PANTHER" id="PTHR30231:SF41">
    <property type="entry name" value="DNA POLYMERASE III SUBUNIT EPSILON"/>
    <property type="match status" value="1"/>
</dbReference>
<dbReference type="GO" id="GO:0045004">
    <property type="term" value="P:DNA replication proofreading"/>
    <property type="evidence" value="ECO:0007669"/>
    <property type="project" value="TreeGrafter"/>
</dbReference>
<evidence type="ECO:0000313" key="4">
    <source>
        <dbReference type="EMBL" id="MPR31966.1"/>
    </source>
</evidence>
<dbReference type="GO" id="GO:0003677">
    <property type="term" value="F:DNA binding"/>
    <property type="evidence" value="ECO:0007669"/>
    <property type="project" value="InterPro"/>
</dbReference>
<comment type="caution">
    <text evidence="4">The sequence shown here is derived from an EMBL/GenBank/DDBJ whole genome shotgun (WGS) entry which is preliminary data.</text>
</comment>
<organism evidence="4 5">
    <name type="scientific">Salmonirosea aquatica</name>
    <dbReference type="NCBI Taxonomy" id="2654236"/>
    <lineage>
        <taxon>Bacteria</taxon>
        <taxon>Pseudomonadati</taxon>
        <taxon>Bacteroidota</taxon>
        <taxon>Cytophagia</taxon>
        <taxon>Cytophagales</taxon>
        <taxon>Spirosomataceae</taxon>
        <taxon>Salmonirosea</taxon>
    </lineage>
</organism>
<evidence type="ECO:0000259" key="3">
    <source>
        <dbReference type="SMART" id="SM00479"/>
    </source>
</evidence>
<dbReference type="Gene3D" id="3.30.420.10">
    <property type="entry name" value="Ribonuclease H-like superfamily/Ribonuclease H"/>
    <property type="match status" value="1"/>
</dbReference>
<dbReference type="EMBL" id="WHLY01000002">
    <property type="protein sequence ID" value="MPR31966.1"/>
    <property type="molecule type" value="Genomic_DNA"/>
</dbReference>
<dbReference type="InterPro" id="IPR013520">
    <property type="entry name" value="Ribonucl_H"/>
</dbReference>
<dbReference type="InterPro" id="IPR012337">
    <property type="entry name" value="RNaseH-like_sf"/>
</dbReference>
<reference evidence="4 5" key="1">
    <citation type="submission" date="2019-10" db="EMBL/GenBank/DDBJ databases">
        <title>Draft Genome Sequence of Cytophagaceae sp. SJW1-29.</title>
        <authorList>
            <person name="Choi A."/>
        </authorList>
    </citation>
    <scope>NUCLEOTIDE SEQUENCE [LARGE SCALE GENOMIC DNA]</scope>
    <source>
        <strain evidence="4 5">SJW1-29</strain>
    </source>
</reference>
<keyword evidence="4" id="KW-0269">Exonuclease</keyword>
<evidence type="ECO:0000256" key="2">
    <source>
        <dbReference type="ARBA" id="ARBA00026073"/>
    </source>
</evidence>
<dbReference type="CDD" id="cd06127">
    <property type="entry name" value="DEDDh"/>
    <property type="match status" value="1"/>
</dbReference>
<proteinExistence type="predicted"/>
<comment type="subunit">
    <text evidence="2">DNA polymerase III contains a core (composed of alpha, epsilon and theta chains) that associates with a tau subunit. This core dimerizes to form the POLIII' complex. PolIII' associates with the gamma complex (composed of gamma, delta, delta', psi and chi chains) and with the beta chain to form the complete DNA polymerase III complex.</text>
</comment>
<dbReference type="PANTHER" id="PTHR30231">
    <property type="entry name" value="DNA POLYMERASE III SUBUNIT EPSILON"/>
    <property type="match status" value="1"/>
</dbReference>
<sequence length="172" mass="19812">MYAIVDIETTGGVKGPTRITEIAIFRHDGQRVVDSFHSLINPQTFIPPFITRLTGIDNQMVQDAPTFEEIADPVRRLTQDAWFVAHNVSFDYNFIKKEFQWLDEYFNRDQLCTVRLSRKIFPGYRSYSLGNICQSLDIQIEDRHRASGDAAATVKLFEMLLRADRLALIPVN</sequence>
<dbReference type="NCBIfam" id="TIGR00573">
    <property type="entry name" value="dnaq"/>
    <property type="match status" value="1"/>
</dbReference>
<comment type="function">
    <text evidence="1">DNA polymerase III is a complex, multichain enzyme responsible for most of the replicative synthesis in bacteria. The epsilon subunit contain the editing function and is a proofreading 3'-5' exonuclease.</text>
</comment>
<dbReference type="GO" id="GO:0003887">
    <property type="term" value="F:DNA-directed DNA polymerase activity"/>
    <property type="evidence" value="ECO:0007669"/>
    <property type="project" value="InterPro"/>
</dbReference>
<dbReference type="GO" id="GO:0005829">
    <property type="term" value="C:cytosol"/>
    <property type="evidence" value="ECO:0007669"/>
    <property type="project" value="TreeGrafter"/>
</dbReference>
<keyword evidence="5" id="KW-1185">Reference proteome</keyword>
<name>A0A7C9F4D5_9BACT</name>
<feature type="domain" description="Exonuclease" evidence="3">
    <location>
        <begin position="1"/>
        <end position="166"/>
    </location>
</feature>
<keyword evidence="4" id="KW-0540">Nuclease</keyword>
<keyword evidence="4" id="KW-0378">Hydrolase</keyword>
<dbReference type="Proteomes" id="UP000479293">
    <property type="component" value="Unassembled WGS sequence"/>
</dbReference>
<dbReference type="Pfam" id="PF00929">
    <property type="entry name" value="RNase_T"/>
    <property type="match status" value="1"/>
</dbReference>
<dbReference type="InterPro" id="IPR036397">
    <property type="entry name" value="RNaseH_sf"/>
</dbReference>
<protein>
    <submittedName>
        <fullName evidence="4">3'-5' exonuclease</fullName>
    </submittedName>
</protein>
<evidence type="ECO:0000313" key="5">
    <source>
        <dbReference type="Proteomes" id="UP000479293"/>
    </source>
</evidence>